<reference evidence="12 13" key="1">
    <citation type="submission" date="2019-03" db="EMBL/GenBank/DDBJ databases">
        <title>Sequencing 23 genomes of Wallemia ichthyophaga.</title>
        <authorList>
            <person name="Gostincar C."/>
        </authorList>
    </citation>
    <scope>NUCLEOTIDE SEQUENCE [LARGE SCALE GENOMIC DNA]</scope>
    <source>
        <strain evidence="12 13">EXF-6200</strain>
    </source>
</reference>
<accession>A0A4T0GS20</accession>
<dbReference type="Pfam" id="PF21902">
    <property type="entry name" value="PTM1-like_N"/>
    <property type="match status" value="1"/>
</dbReference>
<feature type="transmembrane region" description="Helical" evidence="8">
    <location>
        <begin position="285"/>
        <end position="317"/>
    </location>
</feature>
<evidence type="ECO:0000256" key="9">
    <source>
        <dbReference type="SAM" id="SignalP"/>
    </source>
</evidence>
<dbReference type="Proteomes" id="UP000310689">
    <property type="component" value="Unassembled WGS sequence"/>
</dbReference>
<sequence>MNILCILSPLTLLLAYTSAYSVPISDANDFRQACSGIWNSKNAEISVTFEPFSSGQAAVGIWEWNDVNALGKYPLDADPTIIAKSYVCTTSALQSQLCDESELGKFIVDESVLKEGVNSSIWTTAARFKDIQVGESTVISDSDADEDLGGVGKRELYPANTGPFVYEVPRPGFYCVGSIPITLSGLSAIDESSSHASFSGIVTFNDKRKSELPAADIPKLTFYLVMVFVYIATGLAWGYMCYQHRGQLLMVQHLISGLIGFLVAEMLVNWGYYKHLDKSGNNGTATFLLCLCATLAAVRSAASLGLVLSVSLGWAVVKPSLDRSLMQKIIGLVSAHALFGIVNAIGTVIISFEDASIFSLILIIIPLAVTQSIGLLWTIYALQFTIKQLESKNQQFKLRMYKNVYRILIAAQVIIIFFFGFATFTFSNRLEENYEPNNWKSRWFLIDGWTTLLYYVVLISLSFLWKPSSHHSRLALSEEVSVNEEDVEEYEIAERGYNHQAQNNQGYSNVNTNDDYHTEETVFAIDDEDEDNEQSQSHKKSDEFERQAREREELLGKTDKND</sequence>
<evidence type="ECO:0000256" key="8">
    <source>
        <dbReference type="SAM" id="Phobius"/>
    </source>
</evidence>
<evidence type="ECO:0000259" key="10">
    <source>
        <dbReference type="Pfam" id="PF06814"/>
    </source>
</evidence>
<feature type="transmembrane region" description="Helical" evidence="8">
    <location>
        <begin position="329"/>
        <end position="351"/>
    </location>
</feature>
<evidence type="ECO:0000256" key="6">
    <source>
        <dbReference type="ARBA" id="ARBA00023136"/>
    </source>
</evidence>
<feature type="transmembrane region" description="Helical" evidence="8">
    <location>
        <begin position="403"/>
        <end position="424"/>
    </location>
</feature>
<dbReference type="Pfam" id="PF06814">
    <property type="entry name" value="GOST_TM"/>
    <property type="match status" value="1"/>
</dbReference>
<keyword evidence="6 8" id="KW-0472">Membrane</keyword>
<dbReference type="GO" id="GO:0005794">
    <property type="term" value="C:Golgi apparatus"/>
    <property type="evidence" value="ECO:0007669"/>
    <property type="project" value="TreeGrafter"/>
</dbReference>
<dbReference type="InterPro" id="IPR053937">
    <property type="entry name" value="GOST_TM"/>
</dbReference>
<dbReference type="PANTHER" id="PTHR21229">
    <property type="entry name" value="LUNG SEVEN TRANSMEMBRANE RECEPTOR"/>
    <property type="match status" value="1"/>
</dbReference>
<evidence type="ECO:0008006" key="14">
    <source>
        <dbReference type="Google" id="ProtNLM"/>
    </source>
</evidence>
<feature type="transmembrane region" description="Helical" evidence="8">
    <location>
        <begin position="444"/>
        <end position="465"/>
    </location>
</feature>
<comment type="caution">
    <text evidence="12">The sequence shown here is derived from an EMBL/GenBank/DDBJ whole genome shotgun (WGS) entry which is preliminary data.</text>
</comment>
<feature type="signal peptide" evidence="9">
    <location>
        <begin position="1"/>
        <end position="19"/>
    </location>
</feature>
<feature type="chain" id="PRO_5030101431" description="Membrane protein PTM1" evidence="9">
    <location>
        <begin position="20"/>
        <end position="562"/>
    </location>
</feature>
<dbReference type="GO" id="GO:0005829">
    <property type="term" value="C:cytosol"/>
    <property type="evidence" value="ECO:0007669"/>
    <property type="project" value="GOC"/>
</dbReference>
<dbReference type="InterPro" id="IPR009637">
    <property type="entry name" value="GPR107/GPR108-like"/>
</dbReference>
<feature type="region of interest" description="Disordered" evidence="7">
    <location>
        <begin position="518"/>
        <end position="562"/>
    </location>
</feature>
<evidence type="ECO:0000256" key="1">
    <source>
        <dbReference type="ARBA" id="ARBA00004141"/>
    </source>
</evidence>
<dbReference type="PANTHER" id="PTHR21229:SF1">
    <property type="entry name" value="GH17801P"/>
    <property type="match status" value="1"/>
</dbReference>
<proteinExistence type="inferred from homology"/>
<keyword evidence="4 9" id="KW-0732">Signal</keyword>
<keyword evidence="3 8" id="KW-0812">Transmembrane</keyword>
<feature type="transmembrane region" description="Helical" evidence="8">
    <location>
        <begin position="254"/>
        <end position="273"/>
    </location>
</feature>
<feature type="transmembrane region" description="Helical" evidence="8">
    <location>
        <begin position="220"/>
        <end position="242"/>
    </location>
</feature>
<evidence type="ECO:0000256" key="3">
    <source>
        <dbReference type="ARBA" id="ARBA00022692"/>
    </source>
</evidence>
<feature type="domain" description="GOST seven transmembrane" evidence="10">
    <location>
        <begin position="218"/>
        <end position="470"/>
    </location>
</feature>
<feature type="domain" description="PTM1-like N-terminal" evidence="11">
    <location>
        <begin position="31"/>
        <end position="118"/>
    </location>
</feature>
<evidence type="ECO:0000256" key="7">
    <source>
        <dbReference type="SAM" id="MobiDB-lite"/>
    </source>
</evidence>
<evidence type="ECO:0000259" key="11">
    <source>
        <dbReference type="Pfam" id="PF21902"/>
    </source>
</evidence>
<dbReference type="InterPro" id="IPR053938">
    <property type="entry name" value="PTM1-like_N"/>
</dbReference>
<dbReference type="GO" id="GO:0016020">
    <property type="term" value="C:membrane"/>
    <property type="evidence" value="ECO:0007669"/>
    <property type="project" value="UniProtKB-SubCell"/>
</dbReference>
<gene>
    <name evidence="12" type="ORF">E3P86_00877</name>
</gene>
<comment type="similarity">
    <text evidence="2">Belongs to the LU7TM family.</text>
</comment>
<evidence type="ECO:0000313" key="12">
    <source>
        <dbReference type="EMBL" id="TIB40011.1"/>
    </source>
</evidence>
<evidence type="ECO:0000313" key="13">
    <source>
        <dbReference type="Proteomes" id="UP000310689"/>
    </source>
</evidence>
<comment type="subcellular location">
    <subcellularLocation>
        <location evidence="1">Membrane</location>
        <topology evidence="1">Multi-pass membrane protein</topology>
    </subcellularLocation>
</comment>
<dbReference type="GO" id="GO:0042147">
    <property type="term" value="P:retrograde transport, endosome to Golgi"/>
    <property type="evidence" value="ECO:0007669"/>
    <property type="project" value="TreeGrafter"/>
</dbReference>
<feature type="transmembrane region" description="Helical" evidence="8">
    <location>
        <begin position="357"/>
        <end position="382"/>
    </location>
</feature>
<feature type="compositionally biased region" description="Basic and acidic residues" evidence="7">
    <location>
        <begin position="539"/>
        <end position="562"/>
    </location>
</feature>
<organism evidence="12 13">
    <name type="scientific">Wallemia ichthyophaga</name>
    <dbReference type="NCBI Taxonomy" id="245174"/>
    <lineage>
        <taxon>Eukaryota</taxon>
        <taxon>Fungi</taxon>
        <taxon>Dikarya</taxon>
        <taxon>Basidiomycota</taxon>
        <taxon>Wallemiomycotina</taxon>
        <taxon>Wallemiomycetes</taxon>
        <taxon>Wallemiales</taxon>
        <taxon>Wallemiaceae</taxon>
        <taxon>Wallemia</taxon>
    </lineage>
</organism>
<evidence type="ECO:0000256" key="4">
    <source>
        <dbReference type="ARBA" id="ARBA00022729"/>
    </source>
</evidence>
<evidence type="ECO:0000256" key="2">
    <source>
        <dbReference type="ARBA" id="ARBA00007883"/>
    </source>
</evidence>
<evidence type="ECO:0000256" key="5">
    <source>
        <dbReference type="ARBA" id="ARBA00022989"/>
    </source>
</evidence>
<keyword evidence="5 8" id="KW-1133">Transmembrane helix</keyword>
<dbReference type="EMBL" id="SPOI01000022">
    <property type="protein sequence ID" value="TIB40011.1"/>
    <property type="molecule type" value="Genomic_DNA"/>
</dbReference>
<name>A0A4T0GS20_WALIC</name>
<dbReference type="AlphaFoldDB" id="A0A4T0GS20"/>
<protein>
    <recommendedName>
        <fullName evidence="14">Membrane protein PTM1</fullName>
    </recommendedName>
</protein>